<dbReference type="Gene3D" id="1.10.1070.11">
    <property type="entry name" value="Phosphatidylinositol 3-/4-kinase, catalytic domain"/>
    <property type="match status" value="1"/>
</dbReference>
<feature type="domain" description="PI3K/PI4K catalytic" evidence="5">
    <location>
        <begin position="1"/>
        <end position="190"/>
    </location>
</feature>
<name>A0A7J7KP01_BUGNE</name>
<evidence type="ECO:0000256" key="1">
    <source>
        <dbReference type="ARBA" id="ARBA00022679"/>
    </source>
</evidence>
<dbReference type="SMART" id="SM00146">
    <property type="entry name" value="PI3Kc"/>
    <property type="match status" value="1"/>
</dbReference>
<dbReference type="InterPro" id="IPR015433">
    <property type="entry name" value="PI3/4_kinase"/>
</dbReference>
<reference evidence="6" key="1">
    <citation type="submission" date="2020-06" db="EMBL/GenBank/DDBJ databases">
        <title>Draft genome of Bugula neritina, a colonial animal packing powerful symbionts and potential medicines.</title>
        <authorList>
            <person name="Rayko M."/>
        </authorList>
    </citation>
    <scope>NUCLEOTIDE SEQUENCE [LARGE SCALE GENOMIC DNA]</scope>
    <source>
        <strain evidence="6">Kwan_BN1</strain>
    </source>
</reference>
<keyword evidence="4" id="KW-0067">ATP-binding</keyword>
<dbReference type="PROSITE" id="PS50290">
    <property type="entry name" value="PI3_4_KINASE_3"/>
    <property type="match status" value="1"/>
</dbReference>
<evidence type="ECO:0000256" key="2">
    <source>
        <dbReference type="ARBA" id="ARBA00022741"/>
    </source>
</evidence>
<dbReference type="GO" id="GO:0016303">
    <property type="term" value="F:1-phosphatidylinositol-3-kinase activity"/>
    <property type="evidence" value="ECO:0007669"/>
    <property type="project" value="TreeGrafter"/>
</dbReference>
<gene>
    <name evidence="6" type="ORF">EB796_001756</name>
</gene>
<dbReference type="PANTHER" id="PTHR10048">
    <property type="entry name" value="PHOSPHATIDYLINOSITOL KINASE"/>
    <property type="match status" value="1"/>
</dbReference>
<dbReference type="GO" id="GO:0005524">
    <property type="term" value="F:ATP binding"/>
    <property type="evidence" value="ECO:0007669"/>
    <property type="project" value="UniProtKB-KW"/>
</dbReference>
<keyword evidence="1" id="KW-0808">Transferase</keyword>
<dbReference type="GO" id="GO:0035005">
    <property type="term" value="F:1-phosphatidylinositol-4-phosphate 3-kinase activity"/>
    <property type="evidence" value="ECO:0007669"/>
    <property type="project" value="TreeGrafter"/>
</dbReference>
<keyword evidence="7" id="KW-1185">Reference proteome</keyword>
<dbReference type="SUPFAM" id="SSF56112">
    <property type="entry name" value="Protein kinase-like (PK-like)"/>
    <property type="match status" value="1"/>
</dbReference>
<evidence type="ECO:0000313" key="7">
    <source>
        <dbReference type="Proteomes" id="UP000593567"/>
    </source>
</evidence>
<proteinExistence type="predicted"/>
<dbReference type="PROSITE" id="PS00916">
    <property type="entry name" value="PI3_4_KINASE_2"/>
    <property type="match status" value="1"/>
</dbReference>
<dbReference type="GO" id="GO:0005942">
    <property type="term" value="C:phosphatidylinositol 3-kinase complex"/>
    <property type="evidence" value="ECO:0007669"/>
    <property type="project" value="TreeGrafter"/>
</dbReference>
<dbReference type="GO" id="GO:0005737">
    <property type="term" value="C:cytoplasm"/>
    <property type="evidence" value="ECO:0007669"/>
    <property type="project" value="TreeGrafter"/>
</dbReference>
<evidence type="ECO:0000256" key="4">
    <source>
        <dbReference type="ARBA" id="ARBA00022840"/>
    </source>
</evidence>
<dbReference type="EMBL" id="VXIV02000200">
    <property type="protein sequence ID" value="KAF6039904.1"/>
    <property type="molecule type" value="Genomic_DNA"/>
</dbReference>
<organism evidence="6 7">
    <name type="scientific">Bugula neritina</name>
    <name type="common">Brown bryozoan</name>
    <name type="synonym">Sertularia neritina</name>
    <dbReference type="NCBI Taxonomy" id="10212"/>
    <lineage>
        <taxon>Eukaryota</taxon>
        <taxon>Metazoa</taxon>
        <taxon>Spiralia</taxon>
        <taxon>Lophotrochozoa</taxon>
        <taxon>Bryozoa</taxon>
        <taxon>Gymnolaemata</taxon>
        <taxon>Cheilostomatida</taxon>
        <taxon>Flustrina</taxon>
        <taxon>Buguloidea</taxon>
        <taxon>Bugulidae</taxon>
        <taxon>Bugula</taxon>
    </lineage>
</organism>
<keyword evidence="3" id="KW-0418">Kinase</keyword>
<dbReference type="AlphaFoldDB" id="A0A7J7KP01"/>
<dbReference type="GO" id="GO:0016477">
    <property type="term" value="P:cell migration"/>
    <property type="evidence" value="ECO:0007669"/>
    <property type="project" value="TreeGrafter"/>
</dbReference>
<dbReference type="GO" id="GO:0048015">
    <property type="term" value="P:phosphatidylinositol-mediated signaling"/>
    <property type="evidence" value="ECO:0007669"/>
    <property type="project" value="TreeGrafter"/>
</dbReference>
<dbReference type="OrthoDB" id="67688at2759"/>
<dbReference type="InterPro" id="IPR000403">
    <property type="entry name" value="PI3/4_kinase_cat_dom"/>
</dbReference>
<comment type="caution">
    <text evidence="6">The sequence shown here is derived from an EMBL/GenBank/DDBJ whole genome shotgun (WGS) entry which is preliminary data.</text>
</comment>
<dbReference type="InterPro" id="IPR018936">
    <property type="entry name" value="PI3/4_kinase_CS"/>
</dbReference>
<dbReference type="InterPro" id="IPR011009">
    <property type="entry name" value="Kinase-like_dom_sf"/>
</dbReference>
<dbReference type="Pfam" id="PF00454">
    <property type="entry name" value="PI3_PI4_kinase"/>
    <property type="match status" value="1"/>
</dbReference>
<dbReference type="Proteomes" id="UP000593567">
    <property type="component" value="Unassembled WGS sequence"/>
</dbReference>
<dbReference type="FunFam" id="1.10.1070.11:FF:000001">
    <property type="entry name" value="Phosphatidylinositol 4,5-bisphosphate 3-kinase catalytic subunit"/>
    <property type="match status" value="1"/>
</dbReference>
<sequence length="190" mass="21306">MVELINDCETLRKIQTHGGITGSFKDQPLADWLQKHNPTHADYSRAVENFTFSCAGYCVATYILGIGDRHNDNIMIKRTGHIFHIDFSKFLGDAQMFGNIKRDRTPFVLTPDMAYVINGGDKPTQKFQDFIDLCCEAFNVIRENSESLVTLLRLMTSSGVTGVTSQAIRYVKTALLPEQTNSEATASFTR</sequence>
<dbReference type="PANTHER" id="PTHR10048:SF14">
    <property type="entry name" value="LD28067P"/>
    <property type="match status" value="1"/>
</dbReference>
<evidence type="ECO:0000259" key="5">
    <source>
        <dbReference type="PROSITE" id="PS50290"/>
    </source>
</evidence>
<evidence type="ECO:0000256" key="3">
    <source>
        <dbReference type="ARBA" id="ARBA00022777"/>
    </source>
</evidence>
<dbReference type="InterPro" id="IPR036940">
    <property type="entry name" value="PI3/4_kinase_cat_sf"/>
</dbReference>
<evidence type="ECO:0000313" key="6">
    <source>
        <dbReference type="EMBL" id="KAF6039904.1"/>
    </source>
</evidence>
<accession>A0A7J7KP01</accession>
<keyword evidence="2" id="KW-0547">Nucleotide-binding</keyword>
<dbReference type="GO" id="GO:0005886">
    <property type="term" value="C:plasma membrane"/>
    <property type="evidence" value="ECO:0007669"/>
    <property type="project" value="TreeGrafter"/>
</dbReference>
<dbReference type="GO" id="GO:0043491">
    <property type="term" value="P:phosphatidylinositol 3-kinase/protein kinase B signal transduction"/>
    <property type="evidence" value="ECO:0007669"/>
    <property type="project" value="TreeGrafter"/>
</dbReference>
<protein>
    <recommendedName>
        <fullName evidence="5">PI3K/PI4K catalytic domain-containing protein</fullName>
    </recommendedName>
</protein>